<comment type="caution">
    <text evidence="8">The sequence shown here is derived from an EMBL/GenBank/DDBJ whole genome shotgun (WGS) entry which is preliminary data.</text>
</comment>
<dbReference type="PROSITE" id="PS51775">
    <property type="entry name" value="GTD_BINDING"/>
    <property type="match status" value="1"/>
</dbReference>
<dbReference type="OrthoDB" id="1853282at2759"/>
<evidence type="ECO:0000313" key="8">
    <source>
        <dbReference type="EMBL" id="KAJ4961302.1"/>
    </source>
</evidence>
<feature type="domain" description="GTD-binding" evidence="7">
    <location>
        <begin position="291"/>
        <end position="389"/>
    </location>
</feature>
<dbReference type="GO" id="GO:0016020">
    <property type="term" value="C:membrane"/>
    <property type="evidence" value="ECO:0007669"/>
    <property type="project" value="UniProtKB-SubCell"/>
</dbReference>
<accession>A0A9Q0HC11</accession>
<protein>
    <recommendedName>
        <fullName evidence="7">GTD-binding domain-containing protein</fullName>
    </recommendedName>
</protein>
<feature type="compositionally biased region" description="Polar residues" evidence="6">
    <location>
        <begin position="415"/>
        <end position="434"/>
    </location>
</feature>
<reference evidence="8" key="1">
    <citation type="journal article" date="2023" name="Plant J.">
        <title>The genome of the king protea, Protea cynaroides.</title>
        <authorList>
            <person name="Chang J."/>
            <person name="Duong T.A."/>
            <person name="Schoeman C."/>
            <person name="Ma X."/>
            <person name="Roodt D."/>
            <person name="Barker N."/>
            <person name="Li Z."/>
            <person name="Van de Peer Y."/>
            <person name="Mizrachi E."/>
        </authorList>
    </citation>
    <scope>NUCLEOTIDE SEQUENCE</scope>
    <source>
        <tissue evidence="8">Young leaves</tissue>
    </source>
</reference>
<evidence type="ECO:0000256" key="2">
    <source>
        <dbReference type="ARBA" id="ARBA00022692"/>
    </source>
</evidence>
<keyword evidence="4" id="KW-0472">Membrane</keyword>
<feature type="region of interest" description="Disordered" evidence="6">
    <location>
        <begin position="188"/>
        <end position="212"/>
    </location>
</feature>
<sequence length="615" mass="69771">MLFVDGIIAFAANEFAHVFGLKIPCLLCTRIDHLLAQRDADFYYNDSICEAHRKDVSSLAYCHVHQKLSDIRRMCEGCLLSFATENKSDHDTYRSLIGILGNDLECSVEDDHKIHLRLPAGGNKDILQVEMSSTHRCSCCREPLRIRTPFPQGMVQNVSPNVSHIPQTPTQTPRGLLVKPHIPYTELKLTSDTESEVPEDEDGSTSLTPKNQCRDDIKAATVPLLEELNEDACKTPTFIKGSRLSAINLTESATASPRWLYKLPRMFAIEKPEMITEIVEGSATSEGDSETILHRLKRQVRLDRKALIALYMELDEERNASAVATNQAMAMITRLQAEKAAVQMEALQYQRMMDEQAEYDQEAFQVMKNLLMRRERKIKVLEAELESYRERSGHERVLGVDSYSSHADEEFHQYKSGSESSVSGQCDSFPTNINGEEGNSGEQEDTSNQNGAPLESNGWVILDEPLFDFEDEKLYLLDRLKTLEKRIHLSPNDENNLLPSSNINNLDNNDKGDMSINIISKEISRLSEKLEALETDREFLKHACRSLHKDAHGWYFCLSLFHLIHFGGLLSTSDPFTNEYCKYKASKVQLELVLSNLELNKVNKHGKNQQSLIHF</sequence>
<dbReference type="Proteomes" id="UP001141806">
    <property type="component" value="Unassembled WGS sequence"/>
</dbReference>
<dbReference type="PANTHER" id="PTHR31448:SF9">
    <property type="entry name" value="MYOSIN-BINDING PROTEIN 6-RELATED"/>
    <property type="match status" value="1"/>
</dbReference>
<feature type="compositionally biased region" description="Acidic residues" evidence="6">
    <location>
        <begin position="193"/>
        <end position="203"/>
    </location>
</feature>
<organism evidence="8 9">
    <name type="scientific">Protea cynaroides</name>
    <dbReference type="NCBI Taxonomy" id="273540"/>
    <lineage>
        <taxon>Eukaryota</taxon>
        <taxon>Viridiplantae</taxon>
        <taxon>Streptophyta</taxon>
        <taxon>Embryophyta</taxon>
        <taxon>Tracheophyta</taxon>
        <taxon>Spermatophyta</taxon>
        <taxon>Magnoliopsida</taxon>
        <taxon>Proteales</taxon>
        <taxon>Proteaceae</taxon>
        <taxon>Protea</taxon>
    </lineage>
</organism>
<keyword evidence="3" id="KW-1133">Transmembrane helix</keyword>
<evidence type="ECO:0000256" key="6">
    <source>
        <dbReference type="SAM" id="MobiDB-lite"/>
    </source>
</evidence>
<dbReference type="GO" id="GO:0080115">
    <property type="term" value="F:myosin XI tail binding"/>
    <property type="evidence" value="ECO:0007669"/>
    <property type="project" value="UniProtKB-ARBA"/>
</dbReference>
<dbReference type="InterPro" id="IPR039306">
    <property type="entry name" value="MYOB"/>
</dbReference>
<evidence type="ECO:0000256" key="1">
    <source>
        <dbReference type="ARBA" id="ARBA00004167"/>
    </source>
</evidence>
<gene>
    <name evidence="8" type="ORF">NE237_021212</name>
</gene>
<proteinExistence type="predicted"/>
<dbReference type="AlphaFoldDB" id="A0A9Q0HC11"/>
<keyword evidence="2" id="KW-0812">Transmembrane</keyword>
<dbReference type="EMBL" id="JAMYWD010000009">
    <property type="protein sequence ID" value="KAJ4961302.1"/>
    <property type="molecule type" value="Genomic_DNA"/>
</dbReference>
<dbReference type="PANTHER" id="PTHR31448">
    <property type="entry name" value="MYOSIN-BINDING PROTEIN 2"/>
    <property type="match status" value="1"/>
</dbReference>
<evidence type="ECO:0000256" key="5">
    <source>
        <dbReference type="SAM" id="Coils"/>
    </source>
</evidence>
<evidence type="ECO:0000256" key="4">
    <source>
        <dbReference type="ARBA" id="ARBA00023136"/>
    </source>
</evidence>
<evidence type="ECO:0000313" key="9">
    <source>
        <dbReference type="Proteomes" id="UP001141806"/>
    </source>
</evidence>
<feature type="coiled-coil region" evidence="5">
    <location>
        <begin position="332"/>
        <end position="391"/>
    </location>
</feature>
<comment type="subcellular location">
    <subcellularLocation>
        <location evidence="1">Membrane</location>
        <topology evidence="1">Single-pass membrane protein</topology>
    </subcellularLocation>
</comment>
<keyword evidence="5" id="KW-0175">Coiled coil</keyword>
<dbReference type="InterPro" id="IPR007656">
    <property type="entry name" value="GTD-bd"/>
</dbReference>
<evidence type="ECO:0000256" key="3">
    <source>
        <dbReference type="ARBA" id="ARBA00022989"/>
    </source>
</evidence>
<feature type="region of interest" description="Disordered" evidence="6">
    <location>
        <begin position="410"/>
        <end position="455"/>
    </location>
</feature>
<dbReference type="Pfam" id="PF04576">
    <property type="entry name" value="Zein-binding"/>
    <property type="match status" value="1"/>
</dbReference>
<feature type="coiled-coil region" evidence="5">
    <location>
        <begin position="516"/>
        <end position="550"/>
    </location>
</feature>
<name>A0A9Q0HC11_9MAGN</name>
<keyword evidence="9" id="KW-1185">Reference proteome</keyword>
<evidence type="ECO:0000259" key="7">
    <source>
        <dbReference type="PROSITE" id="PS51775"/>
    </source>
</evidence>